<keyword evidence="2" id="KW-1185">Reference proteome</keyword>
<protein>
    <submittedName>
        <fullName evidence="3">Leucine-rich repeat-containing protein DDB_G0290503</fullName>
    </submittedName>
</protein>
<feature type="compositionally biased region" description="Polar residues" evidence="1">
    <location>
        <begin position="1560"/>
        <end position="1569"/>
    </location>
</feature>
<gene>
    <name evidence="3" type="primary">LOC108565954</name>
</gene>
<evidence type="ECO:0000313" key="2">
    <source>
        <dbReference type="Proteomes" id="UP000695000"/>
    </source>
</evidence>
<dbReference type="RefSeq" id="XP_017781124.1">
    <property type="nucleotide sequence ID" value="XM_017925635.1"/>
</dbReference>
<feature type="compositionally biased region" description="Basic and acidic residues" evidence="1">
    <location>
        <begin position="512"/>
        <end position="524"/>
    </location>
</feature>
<feature type="compositionally biased region" description="Basic and acidic residues" evidence="1">
    <location>
        <begin position="980"/>
        <end position="999"/>
    </location>
</feature>
<feature type="region of interest" description="Disordered" evidence="1">
    <location>
        <begin position="223"/>
        <end position="251"/>
    </location>
</feature>
<dbReference type="GeneID" id="108565954"/>
<feature type="region of interest" description="Disordered" evidence="1">
    <location>
        <begin position="1669"/>
        <end position="1745"/>
    </location>
</feature>
<sequence>MTSDYDKPGPSSAGNFASYQEIEHETSKYNYDNCIIQQRTDDEFDSSDDENNNYNVLHQIDGNDVIQEYGKTLNADDEDDKILNKLLEYICSDTEVISESESTSSENEIQLKSFVNFITMLNDVEPRFSEEDGQTVNQEPTSKKDTSEAALESSNEKQLKSVNKDDANKSQQEIAISTKPQNLIQSPQVTRSKNNETKIHIAENLPIVPLIKKKVLKRKMKKIQTNHTNSKTIKSKHEVNSNYSSSDDENTNVPLKKKIKIRFKAQATKKKITNGTEYDMSDESDIEVKDNKKETTKSKDVSKLDKQKMNSISSDDPVKKNDGQVSINYLGKSSDQFSNIRNILEQSLIHQNQLLDLSNKDNYEGILNIINEYADFKEGRNKKSTTESTDETKQVLLKQSNKSTTLTAPNHKKSIRGEATEGFLSDQGNELPISMISPRRSLRLLNSSTHANESTTKKSSTVITGGSQNKSRNQLKSKVCEEETADIATGADKNQMNSIKSPILQKKKNVLKSKDDEKASKVNADDNDVGTLKKPRRLNFSKGKTTTELLPAQGNDKLISKVNQSQGFNETSDHVNDSDKTILSPIIKSWRSPRWLKSQSVLVDNTKNIMTSTPNTNSCARLKSKVTTNVLNKKENTSKSDLVRKVNKSPRKMNDQESCNEFDDDAKDNEIKVSAKKLKELQNKKKLATIDAGEENSLVEFKDKINTKTVEGQQFIGIKRKASTSKEQSDKNKSKKLTNIIASKDKDSINKTEDDKVDNENKTEAICQRVTRNHSKVLEGKVNESLNIKKRIIPITSSEEQVSCSDNEGNKKDGTENKNVTDFKQKGNNESQVIKKTAKASTSKVTKSSKVKKPIIKNVEDKEVVAETIQKASKIEESEQTISKKEMVITKNVKVSLSKKKSILSTSSVEQDSCDDQLDNVKENKRNLNTPNEIKHGTKTSEVRNKPKASARKVKESLNINKRIIPITSSEEQVSCSDNEGNKKDGTENKNVTDFKQKGNNESQVIKKTAKASTSKVTKSSKVKKPIIKNVEDKEVVVETIQKASKIEESEQTISKKEKVITKNVKVSLSKKKSILSTSSVEQDSCDDQLDNVKENKRNLNTPNEIKHGTKTSEVRNKPKASARKVKESLNINKRIIPITSSEEQVSCSDIEDNENDGTENKNVTDFKQKGNNESQVIKNTVKASTSKVKKSSNVKKPIIKNVEVEDKEMKMNLIVTETTQKGPKIEENEQTINKKEKINAKNVKVALSKKKSILSTSSIEQDSCDDELVNVKENKRNLNVPDEIKYGTKTSEVRNKPKASARKVKAKVSSSCEEQDLNVNANTTINKEMKNKEGQQVLRNKPKASAINVKESQNMEKAIVSSASEEQDACNESKVKGINVKEIKTNTNKTSVIKKGTKNKKDKEVIKNDSIATTLKVVLEKLHFYNEIEVNSTENENSNVASTSQKGIKATENKKLKNNNSKLSTTKESPKKNTATAAKDQDSCSEMEDDELKGKRNKINTNIASTSLKGTETVKSQQTVRNEKTASKRKLKETRNKKQGDTEEEDMSYSSQKKPKLSEATNKNTASSTDDETNELPLQKRAYNSTRNSSKIHRDISLNNGEVSRIKKESGSVSDKQLQRICDELNASRKSLDFSFGDATLNDSLRRSSRSRKPVKFKGCMYIQSIESSTSGRKSTTRKRMTISQTPTANASRTNQENDDTHEGNLEANNQVSSQSKAESQVSEVQSTSNTTTKLHKKRKLFSPDTYLNSSAIAKCCEHTQA</sequence>
<dbReference type="Proteomes" id="UP000695000">
    <property type="component" value="Unplaced"/>
</dbReference>
<feature type="region of interest" description="Disordered" evidence="1">
    <location>
        <begin position="798"/>
        <end position="823"/>
    </location>
</feature>
<name>A0ABM1N2S4_NICVS</name>
<feature type="compositionally biased region" description="Polar residues" evidence="1">
    <location>
        <begin position="1500"/>
        <end position="1521"/>
    </location>
</feature>
<feature type="compositionally biased region" description="Basic and acidic residues" evidence="1">
    <location>
        <begin position="933"/>
        <end position="945"/>
    </location>
</feature>
<evidence type="ECO:0000256" key="1">
    <source>
        <dbReference type="SAM" id="MobiDB-lite"/>
    </source>
</evidence>
<feature type="region of interest" description="Disordered" evidence="1">
    <location>
        <begin position="970"/>
        <end position="1012"/>
    </location>
</feature>
<feature type="compositionally biased region" description="Polar residues" evidence="1">
    <location>
        <begin position="1708"/>
        <end position="1734"/>
    </location>
</feature>
<feature type="compositionally biased region" description="Basic and acidic residues" evidence="1">
    <location>
        <begin position="380"/>
        <end position="393"/>
    </location>
</feature>
<feature type="compositionally biased region" description="Polar residues" evidence="1">
    <location>
        <begin position="397"/>
        <end position="408"/>
    </location>
</feature>
<feature type="region of interest" description="Disordered" evidence="1">
    <location>
        <begin position="1"/>
        <end position="20"/>
    </location>
</feature>
<accession>A0ABM1N2S4</accession>
<reference evidence="3" key="1">
    <citation type="submission" date="2025-08" db="UniProtKB">
        <authorList>
            <consortium name="RefSeq"/>
        </authorList>
    </citation>
    <scope>IDENTIFICATION</scope>
    <source>
        <tissue evidence="3">Whole Larva</tissue>
    </source>
</reference>
<proteinExistence type="predicted"/>
<feature type="region of interest" description="Disordered" evidence="1">
    <location>
        <begin position="925"/>
        <end position="953"/>
    </location>
</feature>
<organism evidence="2 3">
    <name type="scientific">Nicrophorus vespilloides</name>
    <name type="common">Boreal carrion beetle</name>
    <dbReference type="NCBI Taxonomy" id="110193"/>
    <lineage>
        <taxon>Eukaryota</taxon>
        <taxon>Metazoa</taxon>
        <taxon>Ecdysozoa</taxon>
        <taxon>Arthropoda</taxon>
        <taxon>Hexapoda</taxon>
        <taxon>Insecta</taxon>
        <taxon>Pterygota</taxon>
        <taxon>Neoptera</taxon>
        <taxon>Endopterygota</taxon>
        <taxon>Coleoptera</taxon>
        <taxon>Polyphaga</taxon>
        <taxon>Staphyliniformia</taxon>
        <taxon>Silphidae</taxon>
        <taxon>Nicrophorinae</taxon>
        <taxon>Nicrophorus</taxon>
    </lineage>
</organism>
<feature type="region of interest" description="Disordered" evidence="1">
    <location>
        <begin position="1099"/>
        <end position="1124"/>
    </location>
</feature>
<feature type="compositionally biased region" description="Low complexity" evidence="1">
    <location>
        <begin position="1459"/>
        <end position="1468"/>
    </location>
</feature>
<feature type="compositionally biased region" description="Basic and acidic residues" evidence="1">
    <location>
        <begin position="286"/>
        <end position="308"/>
    </location>
</feature>
<feature type="region of interest" description="Disordered" evidence="1">
    <location>
        <begin position="279"/>
        <end position="322"/>
    </location>
</feature>
<feature type="region of interest" description="Disordered" evidence="1">
    <location>
        <begin position="380"/>
        <end position="476"/>
    </location>
</feature>
<evidence type="ECO:0000313" key="3">
    <source>
        <dbReference type="RefSeq" id="XP_017781124.1"/>
    </source>
</evidence>
<feature type="compositionally biased region" description="Basic and acidic residues" evidence="1">
    <location>
        <begin position="154"/>
        <end position="168"/>
    </location>
</feature>
<feature type="compositionally biased region" description="Basic and acidic residues" evidence="1">
    <location>
        <begin position="1105"/>
        <end position="1117"/>
    </location>
</feature>
<feature type="compositionally biased region" description="Polar residues" evidence="1">
    <location>
        <begin position="970"/>
        <end position="979"/>
    </location>
</feature>
<feature type="compositionally biased region" description="Basic and acidic residues" evidence="1">
    <location>
        <begin position="808"/>
        <end position="823"/>
    </location>
</feature>
<feature type="region of interest" description="Disordered" evidence="1">
    <location>
        <begin position="1434"/>
        <end position="1580"/>
    </location>
</feature>
<feature type="compositionally biased region" description="Polar residues" evidence="1">
    <location>
        <begin position="169"/>
        <end position="192"/>
    </location>
</feature>
<feature type="compositionally biased region" description="Polar residues" evidence="1">
    <location>
        <begin position="1684"/>
        <end position="1696"/>
    </location>
</feature>
<feature type="region of interest" description="Disordered" evidence="1">
    <location>
        <begin position="1145"/>
        <end position="1167"/>
    </location>
</feature>
<feature type="compositionally biased region" description="Low complexity" evidence="1">
    <location>
        <begin position="1434"/>
        <end position="1445"/>
    </location>
</feature>
<feature type="compositionally biased region" description="Polar residues" evidence="1">
    <location>
        <begin position="449"/>
        <end position="476"/>
    </location>
</feature>
<feature type="region of interest" description="Disordered" evidence="1">
    <location>
        <begin position="128"/>
        <end position="192"/>
    </location>
</feature>
<feature type="compositionally biased region" description="Polar residues" evidence="1">
    <location>
        <begin position="798"/>
        <end position="807"/>
    </location>
</feature>
<feature type="region of interest" description="Disordered" evidence="1">
    <location>
        <begin position="510"/>
        <end position="534"/>
    </location>
</feature>